<dbReference type="EMBL" id="PVXP01000099">
    <property type="protein sequence ID" value="PRR79629.1"/>
    <property type="molecule type" value="Genomic_DNA"/>
</dbReference>
<reference evidence="1 2" key="1">
    <citation type="submission" date="2018-03" db="EMBL/GenBank/DDBJ databases">
        <title>Genome sequence of Clostridium luticellarii DSM 29923.</title>
        <authorList>
            <person name="Poehlein A."/>
            <person name="Daniel R."/>
        </authorList>
    </citation>
    <scope>NUCLEOTIDE SEQUENCE [LARGE SCALE GENOMIC DNA]</scope>
    <source>
        <strain evidence="1 2">DSM 29923</strain>
    </source>
</reference>
<protein>
    <submittedName>
        <fullName evidence="1">Uncharacterized protein</fullName>
    </submittedName>
</protein>
<accession>A0A2T0B6W0</accession>
<evidence type="ECO:0000313" key="1">
    <source>
        <dbReference type="EMBL" id="PRR79629.1"/>
    </source>
</evidence>
<sequence>MEIEKDSQLKQYLHEQKIMYQDINRDTTELAVLEMDKAIKSIEIESYDLDNFKDTNLQIYNYEENHYRKTKKYKLLSLLCAALLDLGLNSYRRRLIVIYYLYSMN</sequence>
<dbReference type="OrthoDB" id="2607171at2"/>
<proteinExistence type="predicted"/>
<gene>
    <name evidence="1" type="ORF">CLLU_34730</name>
</gene>
<dbReference type="RefSeq" id="WP_106011010.1">
    <property type="nucleotide sequence ID" value="NZ_PVXP01000099.1"/>
</dbReference>
<organism evidence="1 2">
    <name type="scientific">Clostridium luticellarii</name>
    <dbReference type="NCBI Taxonomy" id="1691940"/>
    <lineage>
        <taxon>Bacteria</taxon>
        <taxon>Bacillati</taxon>
        <taxon>Bacillota</taxon>
        <taxon>Clostridia</taxon>
        <taxon>Eubacteriales</taxon>
        <taxon>Clostridiaceae</taxon>
        <taxon>Clostridium</taxon>
    </lineage>
</organism>
<name>A0A2T0B6W0_9CLOT</name>
<keyword evidence="2" id="KW-1185">Reference proteome</keyword>
<dbReference type="Proteomes" id="UP000237798">
    <property type="component" value="Unassembled WGS sequence"/>
</dbReference>
<comment type="caution">
    <text evidence="1">The sequence shown here is derived from an EMBL/GenBank/DDBJ whole genome shotgun (WGS) entry which is preliminary data.</text>
</comment>
<evidence type="ECO:0000313" key="2">
    <source>
        <dbReference type="Proteomes" id="UP000237798"/>
    </source>
</evidence>
<dbReference type="AlphaFoldDB" id="A0A2T0B6W0"/>